<keyword evidence="2 6" id="KW-0812">Transmembrane</keyword>
<evidence type="ECO:0000313" key="8">
    <source>
        <dbReference type="EMBL" id="GAA2241358.1"/>
    </source>
</evidence>
<feature type="domain" description="Major facilitator superfamily (MFS) profile" evidence="7">
    <location>
        <begin position="40"/>
        <end position="419"/>
    </location>
</feature>
<dbReference type="SUPFAM" id="SSF103473">
    <property type="entry name" value="MFS general substrate transporter"/>
    <property type="match status" value="1"/>
</dbReference>
<sequence>MTTATGQDVPPLRTAGSEPAAADRGPAAGRGCHGTPPAVLLAVVTLCTTITVANVYLAQPLLGLIARSFGAPASAAGWVASVAQLGYAAGLLLFAPLGDTVPRRRLVGGLSVVAAAALVGAGASTGLPVLAAAVFAVCAATVIPQLLVPLIAERAPAADRARQVGIVVSGLFTGVVAARVLGGLAGQAYGWRSVYFGAAVLTLIVGLTTAALLPPEARAPRRSSPLRAIASLPRLLAGSAELRTACLRQAGLYGGWSAVWTTLALLLTGPRYGLSTAAAGMFGLFGLASSVVAPLAGRWTGRLGAARVVALSYGAVALSLLLFWWGGQRIAALCAGAVLVHAGLVAGQVANQTRALAATDTPSTANTAYVVAAFAAGATASALAGAAFGRWGWPGVCAVAVLWVVMGALAPLAGGRRAR</sequence>
<comment type="caution">
    <text evidence="8">The sequence shown here is derived from an EMBL/GenBank/DDBJ whole genome shotgun (WGS) entry which is preliminary data.</text>
</comment>
<feature type="transmembrane region" description="Helical" evidence="6">
    <location>
        <begin position="164"/>
        <end position="182"/>
    </location>
</feature>
<evidence type="ECO:0000256" key="3">
    <source>
        <dbReference type="ARBA" id="ARBA00022989"/>
    </source>
</evidence>
<organism evidence="8 9">
    <name type="scientific">Kitasatospora cystarginea</name>
    <dbReference type="NCBI Taxonomy" id="58350"/>
    <lineage>
        <taxon>Bacteria</taxon>
        <taxon>Bacillati</taxon>
        <taxon>Actinomycetota</taxon>
        <taxon>Actinomycetes</taxon>
        <taxon>Kitasatosporales</taxon>
        <taxon>Streptomycetaceae</taxon>
        <taxon>Kitasatospora</taxon>
    </lineage>
</organism>
<feature type="transmembrane region" description="Helical" evidence="6">
    <location>
        <begin position="69"/>
        <end position="94"/>
    </location>
</feature>
<feature type="transmembrane region" description="Helical" evidence="6">
    <location>
        <begin position="106"/>
        <end position="123"/>
    </location>
</feature>
<dbReference type="PANTHER" id="PTHR42910">
    <property type="entry name" value="TRANSPORTER SCO4007-RELATED"/>
    <property type="match status" value="1"/>
</dbReference>
<feature type="transmembrane region" description="Helical" evidence="6">
    <location>
        <begin position="274"/>
        <end position="297"/>
    </location>
</feature>
<evidence type="ECO:0000256" key="5">
    <source>
        <dbReference type="SAM" id="MobiDB-lite"/>
    </source>
</evidence>
<feature type="transmembrane region" description="Helical" evidence="6">
    <location>
        <begin position="250"/>
        <end position="268"/>
    </location>
</feature>
<feature type="transmembrane region" description="Helical" evidence="6">
    <location>
        <begin position="129"/>
        <end position="152"/>
    </location>
</feature>
<feature type="transmembrane region" description="Helical" evidence="6">
    <location>
        <begin position="38"/>
        <end position="57"/>
    </location>
</feature>
<protein>
    <submittedName>
        <fullName evidence="8">MFS transporter</fullName>
    </submittedName>
</protein>
<gene>
    <name evidence="8" type="ORF">GCM10010430_23580</name>
</gene>
<feature type="transmembrane region" description="Helical" evidence="6">
    <location>
        <begin position="393"/>
        <end position="413"/>
    </location>
</feature>
<accession>A0ABN3DTJ5</accession>
<feature type="transmembrane region" description="Helical" evidence="6">
    <location>
        <begin position="304"/>
        <end position="324"/>
    </location>
</feature>
<dbReference type="PROSITE" id="PS50850">
    <property type="entry name" value="MFS"/>
    <property type="match status" value="1"/>
</dbReference>
<dbReference type="Pfam" id="PF07690">
    <property type="entry name" value="MFS_1"/>
    <property type="match status" value="1"/>
</dbReference>
<dbReference type="InterPro" id="IPR011701">
    <property type="entry name" value="MFS"/>
</dbReference>
<proteinExistence type="predicted"/>
<evidence type="ECO:0000313" key="9">
    <source>
        <dbReference type="Proteomes" id="UP001500305"/>
    </source>
</evidence>
<keyword evidence="4 6" id="KW-0472">Membrane</keyword>
<feature type="compositionally biased region" description="Low complexity" evidence="5">
    <location>
        <begin position="19"/>
        <end position="28"/>
    </location>
</feature>
<dbReference type="RefSeq" id="WP_344636251.1">
    <property type="nucleotide sequence ID" value="NZ_BAAATR010000008.1"/>
</dbReference>
<evidence type="ECO:0000256" key="4">
    <source>
        <dbReference type="ARBA" id="ARBA00023136"/>
    </source>
</evidence>
<feature type="transmembrane region" description="Helical" evidence="6">
    <location>
        <begin position="330"/>
        <end position="347"/>
    </location>
</feature>
<feature type="region of interest" description="Disordered" evidence="5">
    <location>
        <begin position="1"/>
        <end position="28"/>
    </location>
</feature>
<dbReference type="Gene3D" id="1.20.1250.20">
    <property type="entry name" value="MFS general substrate transporter like domains"/>
    <property type="match status" value="1"/>
</dbReference>
<reference evidence="8 9" key="1">
    <citation type="journal article" date="2019" name="Int. J. Syst. Evol. Microbiol.">
        <title>The Global Catalogue of Microorganisms (GCM) 10K type strain sequencing project: providing services to taxonomists for standard genome sequencing and annotation.</title>
        <authorList>
            <consortium name="The Broad Institute Genomics Platform"/>
            <consortium name="The Broad Institute Genome Sequencing Center for Infectious Disease"/>
            <person name="Wu L."/>
            <person name="Ma J."/>
        </authorList>
    </citation>
    <scope>NUCLEOTIDE SEQUENCE [LARGE SCALE GENOMIC DNA]</scope>
    <source>
        <strain evidence="8 9">JCM 7356</strain>
    </source>
</reference>
<dbReference type="InterPro" id="IPR036259">
    <property type="entry name" value="MFS_trans_sf"/>
</dbReference>
<evidence type="ECO:0000256" key="1">
    <source>
        <dbReference type="ARBA" id="ARBA00004651"/>
    </source>
</evidence>
<evidence type="ECO:0000259" key="7">
    <source>
        <dbReference type="PROSITE" id="PS50850"/>
    </source>
</evidence>
<dbReference type="EMBL" id="BAAATR010000008">
    <property type="protein sequence ID" value="GAA2241358.1"/>
    <property type="molecule type" value="Genomic_DNA"/>
</dbReference>
<name>A0ABN3DTJ5_9ACTN</name>
<dbReference type="PANTHER" id="PTHR42910:SF1">
    <property type="entry name" value="MAJOR FACILITATOR SUPERFAMILY (MFS) PROFILE DOMAIN-CONTAINING PROTEIN"/>
    <property type="match status" value="1"/>
</dbReference>
<evidence type="ECO:0000256" key="2">
    <source>
        <dbReference type="ARBA" id="ARBA00022692"/>
    </source>
</evidence>
<keyword evidence="9" id="KW-1185">Reference proteome</keyword>
<comment type="subcellular location">
    <subcellularLocation>
        <location evidence="1">Cell membrane</location>
        <topology evidence="1">Multi-pass membrane protein</topology>
    </subcellularLocation>
</comment>
<dbReference type="Proteomes" id="UP001500305">
    <property type="component" value="Unassembled WGS sequence"/>
</dbReference>
<dbReference type="CDD" id="cd17324">
    <property type="entry name" value="MFS_NepI_like"/>
    <property type="match status" value="1"/>
</dbReference>
<feature type="transmembrane region" description="Helical" evidence="6">
    <location>
        <begin position="194"/>
        <end position="213"/>
    </location>
</feature>
<dbReference type="InterPro" id="IPR020846">
    <property type="entry name" value="MFS_dom"/>
</dbReference>
<feature type="transmembrane region" description="Helical" evidence="6">
    <location>
        <begin position="368"/>
        <end position="387"/>
    </location>
</feature>
<evidence type="ECO:0000256" key="6">
    <source>
        <dbReference type="SAM" id="Phobius"/>
    </source>
</evidence>
<keyword evidence="3 6" id="KW-1133">Transmembrane helix</keyword>